<comment type="catalytic activity">
    <reaction evidence="20">
        <text>hexadecanoyl-CoA + H2O = hexadecanoate + CoA + H(+)</text>
        <dbReference type="Rhea" id="RHEA:16645"/>
        <dbReference type="ChEBI" id="CHEBI:7896"/>
        <dbReference type="ChEBI" id="CHEBI:15377"/>
        <dbReference type="ChEBI" id="CHEBI:15378"/>
        <dbReference type="ChEBI" id="CHEBI:57287"/>
        <dbReference type="ChEBI" id="CHEBI:57379"/>
        <dbReference type="EC" id="3.1.2.2"/>
    </reaction>
    <physiologicalReaction direction="left-to-right" evidence="20">
        <dbReference type="Rhea" id="RHEA:16646"/>
    </physiologicalReaction>
</comment>
<dbReference type="InterPro" id="IPR029069">
    <property type="entry name" value="HotDog_dom_sf"/>
</dbReference>
<dbReference type="EC" id="3.1.2.2" evidence="16"/>
<accession>B2KED8</accession>
<dbReference type="SUPFAM" id="SSF54637">
    <property type="entry name" value="Thioesterase/thiol ester dehydrase-isomerase"/>
    <property type="match status" value="1"/>
</dbReference>
<evidence type="ECO:0000256" key="20">
    <source>
        <dbReference type="ARBA" id="ARBA00047734"/>
    </source>
</evidence>
<dbReference type="CDD" id="cd03443">
    <property type="entry name" value="PaaI_thioesterase"/>
    <property type="match status" value="1"/>
</dbReference>
<sequence length="157" mass="17378">MQKQSTSLGCFLCGKDNPKGMKVHWVEDLENKRVVCETSISEDYRSYPGIVHGGIVAALLDETSGRAILMDNGYDSLMVTLKLEVVYKKVTPTNTKIQIIGRVKRTGKTKAVVEGEVVLPDGSVSACCTAIIMKPPQNILSGWKEEEEEWEKTAPKY</sequence>
<evidence type="ECO:0000256" key="23">
    <source>
        <dbReference type="ARBA" id="ARBA00048180"/>
    </source>
</evidence>
<protein>
    <recommendedName>
        <fullName evidence="17">Acyl-coenzyme A thioesterase THEM4</fullName>
        <ecNumber evidence="16">3.1.2.2</ecNumber>
    </recommendedName>
    <alternativeName>
        <fullName evidence="18">Thioesterase superfamily member 4</fullName>
    </alternativeName>
</protein>
<dbReference type="InterPro" id="IPR003736">
    <property type="entry name" value="PAAI_dom"/>
</dbReference>
<dbReference type="GO" id="GO:0016020">
    <property type="term" value="C:membrane"/>
    <property type="evidence" value="ECO:0007669"/>
    <property type="project" value="UniProtKB-SubCell"/>
</dbReference>
<evidence type="ECO:0000313" key="26">
    <source>
        <dbReference type="Proteomes" id="UP000001029"/>
    </source>
</evidence>
<evidence type="ECO:0000256" key="18">
    <source>
        <dbReference type="ARBA" id="ARBA00043210"/>
    </source>
</evidence>
<comment type="catalytic activity">
    <reaction evidence="19">
        <text>octanoyl-CoA + H2O = octanoate + CoA + H(+)</text>
        <dbReference type="Rhea" id="RHEA:30143"/>
        <dbReference type="ChEBI" id="CHEBI:15377"/>
        <dbReference type="ChEBI" id="CHEBI:15378"/>
        <dbReference type="ChEBI" id="CHEBI:25646"/>
        <dbReference type="ChEBI" id="CHEBI:57287"/>
        <dbReference type="ChEBI" id="CHEBI:57386"/>
    </reaction>
    <physiologicalReaction direction="left-to-right" evidence="19">
        <dbReference type="Rhea" id="RHEA:30144"/>
    </physiologicalReaction>
</comment>
<evidence type="ECO:0000256" key="16">
    <source>
        <dbReference type="ARBA" id="ARBA00038848"/>
    </source>
</evidence>
<evidence type="ECO:0000256" key="10">
    <source>
        <dbReference type="ARBA" id="ARBA00023098"/>
    </source>
</evidence>
<dbReference type="PANTHER" id="PTHR12418:SF19">
    <property type="entry name" value="ACYL-COENZYME A THIOESTERASE THEM4"/>
    <property type="match status" value="1"/>
</dbReference>
<evidence type="ECO:0000256" key="2">
    <source>
        <dbReference type="ARBA" id="ARBA00004496"/>
    </source>
</evidence>
<keyword evidence="7" id="KW-0378">Hydrolase</keyword>
<dbReference type="GO" id="GO:0006631">
    <property type="term" value="P:fatty acid metabolic process"/>
    <property type="evidence" value="ECO:0007669"/>
    <property type="project" value="UniProtKB-KW"/>
</dbReference>
<name>B2KED8_ELUMP</name>
<evidence type="ECO:0000256" key="21">
    <source>
        <dbReference type="ARBA" id="ARBA00047969"/>
    </source>
</evidence>
<evidence type="ECO:0000256" key="7">
    <source>
        <dbReference type="ARBA" id="ARBA00022801"/>
    </source>
</evidence>
<reference evidence="25 26" key="1">
    <citation type="journal article" date="2009" name="Appl. Environ. Microbiol.">
        <title>Genomic analysis of 'Elusimicrobium minutum,' the first cultivated representative of the phylum 'Elusimicrobia' (formerly termite group 1).</title>
        <authorList>
            <person name="Herlemann D.P.R."/>
            <person name="Geissinger O."/>
            <person name="Ikeda-Ohtsubo W."/>
            <person name="Kunin V."/>
            <person name="Sun H."/>
            <person name="Lapidus A."/>
            <person name="Hugenholtz P."/>
            <person name="Brune A."/>
        </authorList>
    </citation>
    <scope>NUCLEOTIDE SEQUENCE [LARGE SCALE GENOMIC DNA]</scope>
    <source>
        <strain evidence="25 26">Pei191</strain>
    </source>
</reference>
<dbReference type="GO" id="GO:0016289">
    <property type="term" value="F:acyl-CoA hydrolase activity"/>
    <property type="evidence" value="ECO:0007669"/>
    <property type="project" value="UniProtKB-ARBA"/>
</dbReference>
<feature type="domain" description="Thioesterase" evidence="24">
    <location>
        <begin position="49"/>
        <end position="124"/>
    </location>
</feature>
<proteinExistence type="inferred from homology"/>
<dbReference type="Gene3D" id="3.10.129.10">
    <property type="entry name" value="Hotdog Thioesterase"/>
    <property type="match status" value="1"/>
</dbReference>
<evidence type="ECO:0000259" key="24">
    <source>
        <dbReference type="Pfam" id="PF03061"/>
    </source>
</evidence>
<dbReference type="InterPro" id="IPR052365">
    <property type="entry name" value="THEM4/THEM5_acyl-CoA_thioest"/>
</dbReference>
<evidence type="ECO:0000256" key="9">
    <source>
        <dbReference type="ARBA" id="ARBA00022946"/>
    </source>
</evidence>
<comment type="similarity">
    <text evidence="15">Belongs to the THEM4/THEM5 thioesterase family.</text>
</comment>
<evidence type="ECO:0000256" key="8">
    <source>
        <dbReference type="ARBA" id="ARBA00022832"/>
    </source>
</evidence>
<evidence type="ECO:0000256" key="6">
    <source>
        <dbReference type="ARBA" id="ARBA00022703"/>
    </source>
</evidence>
<keyword evidence="26" id="KW-1185">Reference proteome</keyword>
<evidence type="ECO:0000313" key="25">
    <source>
        <dbReference type="EMBL" id="ACC98884.1"/>
    </source>
</evidence>
<dbReference type="KEGG" id="emi:Emin_1334"/>
<keyword evidence="8" id="KW-0276">Fatty acid metabolism</keyword>
<dbReference type="AlphaFoldDB" id="B2KED8"/>
<dbReference type="EMBL" id="CP001055">
    <property type="protein sequence ID" value="ACC98884.1"/>
    <property type="molecule type" value="Genomic_DNA"/>
</dbReference>
<comment type="catalytic activity">
    <reaction evidence="22">
        <text>dodecanoyl-CoA + H2O = dodecanoate + CoA + H(+)</text>
        <dbReference type="Rhea" id="RHEA:30135"/>
        <dbReference type="ChEBI" id="CHEBI:15377"/>
        <dbReference type="ChEBI" id="CHEBI:15378"/>
        <dbReference type="ChEBI" id="CHEBI:18262"/>
        <dbReference type="ChEBI" id="CHEBI:57287"/>
        <dbReference type="ChEBI" id="CHEBI:57375"/>
    </reaction>
    <physiologicalReaction direction="left-to-right" evidence="22">
        <dbReference type="Rhea" id="RHEA:30136"/>
    </physiologicalReaction>
</comment>
<dbReference type="Pfam" id="PF03061">
    <property type="entry name" value="4HBT"/>
    <property type="match status" value="1"/>
</dbReference>
<comment type="catalytic activity">
    <reaction evidence="14">
        <text>(9Z)-octadecenoyl-CoA + H2O = (9Z)-octadecenoate + CoA + H(+)</text>
        <dbReference type="Rhea" id="RHEA:40139"/>
        <dbReference type="ChEBI" id="CHEBI:15377"/>
        <dbReference type="ChEBI" id="CHEBI:15378"/>
        <dbReference type="ChEBI" id="CHEBI:30823"/>
        <dbReference type="ChEBI" id="CHEBI:57287"/>
        <dbReference type="ChEBI" id="CHEBI:57387"/>
    </reaction>
    <physiologicalReaction direction="left-to-right" evidence="14">
        <dbReference type="Rhea" id="RHEA:40140"/>
    </physiologicalReaction>
</comment>
<evidence type="ECO:0000256" key="1">
    <source>
        <dbReference type="ARBA" id="ARBA00004170"/>
    </source>
</evidence>
<dbReference type="InterPro" id="IPR006683">
    <property type="entry name" value="Thioestr_dom"/>
</dbReference>
<keyword evidence="11" id="KW-0472">Membrane</keyword>
<comment type="catalytic activity">
    <reaction evidence="13">
        <text>(5Z,8Z,11Z,14Z)-eicosatetraenoyl-CoA + H2O = (5Z,8Z,11Z,14Z)-eicosatetraenoate + CoA + H(+)</text>
        <dbReference type="Rhea" id="RHEA:40151"/>
        <dbReference type="ChEBI" id="CHEBI:15377"/>
        <dbReference type="ChEBI" id="CHEBI:15378"/>
        <dbReference type="ChEBI" id="CHEBI:32395"/>
        <dbReference type="ChEBI" id="CHEBI:57287"/>
        <dbReference type="ChEBI" id="CHEBI:57368"/>
    </reaction>
    <physiologicalReaction direction="left-to-right" evidence="13">
        <dbReference type="Rhea" id="RHEA:40152"/>
    </physiologicalReaction>
</comment>
<evidence type="ECO:0000256" key="19">
    <source>
        <dbReference type="ARBA" id="ARBA00047588"/>
    </source>
</evidence>
<keyword evidence="5" id="KW-0963">Cytoplasm</keyword>
<evidence type="ECO:0000256" key="12">
    <source>
        <dbReference type="ARBA" id="ARBA00023273"/>
    </source>
</evidence>
<gene>
    <name evidence="25" type="ordered locus">Emin_1334</name>
</gene>
<evidence type="ECO:0000256" key="15">
    <source>
        <dbReference type="ARBA" id="ARBA00038456"/>
    </source>
</evidence>
<dbReference type="Proteomes" id="UP000001029">
    <property type="component" value="Chromosome"/>
</dbReference>
<evidence type="ECO:0000256" key="13">
    <source>
        <dbReference type="ARBA" id="ARBA00035852"/>
    </source>
</evidence>
<comment type="catalytic activity">
    <reaction evidence="23">
        <text>tetradecanoyl-CoA + H2O = tetradecanoate + CoA + H(+)</text>
        <dbReference type="Rhea" id="RHEA:40119"/>
        <dbReference type="ChEBI" id="CHEBI:15377"/>
        <dbReference type="ChEBI" id="CHEBI:15378"/>
        <dbReference type="ChEBI" id="CHEBI:30807"/>
        <dbReference type="ChEBI" id="CHEBI:57287"/>
        <dbReference type="ChEBI" id="CHEBI:57385"/>
    </reaction>
    <physiologicalReaction direction="left-to-right" evidence="23">
        <dbReference type="Rhea" id="RHEA:40120"/>
    </physiologicalReaction>
</comment>
<evidence type="ECO:0000256" key="17">
    <source>
        <dbReference type="ARBA" id="ARBA00040123"/>
    </source>
</evidence>
<dbReference type="GO" id="GO:0005737">
    <property type="term" value="C:cytoplasm"/>
    <property type="evidence" value="ECO:0007669"/>
    <property type="project" value="UniProtKB-SubCell"/>
</dbReference>
<dbReference type="HOGENOM" id="CLU_089876_6_2_0"/>
<evidence type="ECO:0000256" key="22">
    <source>
        <dbReference type="ARBA" id="ARBA00048074"/>
    </source>
</evidence>
<evidence type="ECO:0000256" key="3">
    <source>
        <dbReference type="ARBA" id="ARBA00004632"/>
    </source>
</evidence>
<comment type="catalytic activity">
    <reaction evidence="21">
        <text>decanoyl-CoA + H2O = decanoate + CoA + H(+)</text>
        <dbReference type="Rhea" id="RHEA:40059"/>
        <dbReference type="ChEBI" id="CHEBI:15377"/>
        <dbReference type="ChEBI" id="CHEBI:15378"/>
        <dbReference type="ChEBI" id="CHEBI:27689"/>
        <dbReference type="ChEBI" id="CHEBI:57287"/>
        <dbReference type="ChEBI" id="CHEBI:61430"/>
    </reaction>
    <physiologicalReaction direction="left-to-right" evidence="21">
        <dbReference type="Rhea" id="RHEA:40060"/>
    </physiologicalReaction>
</comment>
<keyword evidence="9" id="KW-0809">Transit peptide</keyword>
<keyword evidence="12" id="KW-0966">Cell projection</keyword>
<evidence type="ECO:0000256" key="11">
    <source>
        <dbReference type="ARBA" id="ARBA00023136"/>
    </source>
</evidence>
<evidence type="ECO:0000256" key="14">
    <source>
        <dbReference type="ARBA" id="ARBA00037002"/>
    </source>
</evidence>
<dbReference type="PANTHER" id="PTHR12418">
    <property type="entry name" value="ACYL-COENZYME A THIOESTERASE THEM4"/>
    <property type="match status" value="1"/>
</dbReference>
<keyword evidence="4" id="KW-1003">Cell membrane</keyword>
<comment type="subcellular location">
    <subcellularLocation>
        <location evidence="3">Cell projection</location>
        <location evidence="3">Ruffle membrane</location>
    </subcellularLocation>
    <subcellularLocation>
        <location evidence="2">Cytoplasm</location>
    </subcellularLocation>
    <subcellularLocation>
        <location evidence="1">Membrane</location>
        <topology evidence="1">Peripheral membrane protein</topology>
    </subcellularLocation>
</comment>
<dbReference type="OrthoDB" id="9792301at2"/>
<dbReference type="NCBIfam" id="TIGR00369">
    <property type="entry name" value="unchar_dom_1"/>
    <property type="match status" value="1"/>
</dbReference>
<dbReference type="RefSeq" id="WP_012415499.1">
    <property type="nucleotide sequence ID" value="NC_010644.1"/>
</dbReference>
<organism evidence="25 26">
    <name type="scientific">Elusimicrobium minutum (strain Pei191)</name>
    <dbReference type="NCBI Taxonomy" id="445932"/>
    <lineage>
        <taxon>Bacteria</taxon>
        <taxon>Pseudomonadati</taxon>
        <taxon>Elusimicrobiota</taxon>
        <taxon>Elusimicrobia</taxon>
        <taxon>Elusimicrobiales</taxon>
        <taxon>Elusimicrobiaceae</taxon>
        <taxon>Elusimicrobium</taxon>
    </lineage>
</organism>
<evidence type="ECO:0000256" key="5">
    <source>
        <dbReference type="ARBA" id="ARBA00022490"/>
    </source>
</evidence>
<keyword evidence="10" id="KW-0443">Lipid metabolism</keyword>
<dbReference type="STRING" id="445932.Emin_1334"/>
<keyword evidence="6" id="KW-0053">Apoptosis</keyword>
<evidence type="ECO:0000256" key="4">
    <source>
        <dbReference type="ARBA" id="ARBA00022475"/>
    </source>
</evidence>